<dbReference type="PANTHER" id="PTHR14778">
    <property type="entry name" value="KINETOCHORE-ASSOCIATED PROTEIN DSN1 HOMOLOG"/>
    <property type="match status" value="1"/>
</dbReference>
<feature type="region of interest" description="Disordered" evidence="1">
    <location>
        <begin position="289"/>
        <end position="314"/>
    </location>
</feature>
<evidence type="ECO:0000313" key="3">
    <source>
        <dbReference type="Proteomes" id="UP000266188"/>
    </source>
</evidence>
<feature type="compositionally biased region" description="Low complexity" evidence="1">
    <location>
        <begin position="289"/>
        <end position="300"/>
    </location>
</feature>
<feature type="compositionally biased region" description="Basic and acidic residues" evidence="1">
    <location>
        <begin position="161"/>
        <end position="174"/>
    </location>
</feature>
<proteinExistence type="predicted"/>
<dbReference type="Pfam" id="PF08202">
    <property type="entry name" value="MIS13"/>
    <property type="match status" value="1"/>
</dbReference>
<dbReference type="EMBL" id="MVGC01000999">
    <property type="protein sequence ID" value="RJE17411.1"/>
    <property type="molecule type" value="Genomic_DNA"/>
</dbReference>
<dbReference type="GO" id="GO:0051301">
    <property type="term" value="P:cell division"/>
    <property type="evidence" value="ECO:0007669"/>
    <property type="project" value="InterPro"/>
</dbReference>
<evidence type="ECO:0000256" key="1">
    <source>
        <dbReference type="SAM" id="MobiDB-lite"/>
    </source>
</evidence>
<dbReference type="STRING" id="2070753.A0A3A2ZJR4"/>
<dbReference type="Proteomes" id="UP000266188">
    <property type="component" value="Unassembled WGS sequence"/>
</dbReference>
<protein>
    <submittedName>
        <fullName evidence="2">Kinetochore protein mis13</fullName>
    </submittedName>
</protein>
<accession>A0A3A2ZJR4</accession>
<sequence length="314" mass="35323">FDEDDEGFQFKRVTSKKPRSSIEGPKLNPVTEDQKPQQSPKRGRPRKKRLDVGNDGAEDTNRTPDVAVKKSTRTTRNAAPAEVETQAGSTSRSTRKHDQAEAPPTRQHEHPEPAPAEKKRKKGRPAKQKPEERNGFVSPEPVQTSTATISLPMADTPVIQRNKEMRTKKSEKGNRRSSLGMRGRRASSLIDSGTSNALPHKEVDTAEFYKHIASDLPEPRRMRQLLIWCATRAMGDKPTGFHSKDQNARSEDQSARLAARVIQEEILKDFSMNSELSNWFEREDANPPAVVVKKPNPKNVQNLDKIGELEEQIQ</sequence>
<dbReference type="PANTHER" id="PTHR14778:SF2">
    <property type="entry name" value="KINETOCHORE-ASSOCIATED PROTEIN DSN1 HOMOLOG"/>
    <property type="match status" value="1"/>
</dbReference>
<feature type="non-terminal residue" evidence="2">
    <location>
        <position position="314"/>
    </location>
</feature>
<organism evidence="2 3">
    <name type="scientific">Aspergillus sclerotialis</name>
    <dbReference type="NCBI Taxonomy" id="2070753"/>
    <lineage>
        <taxon>Eukaryota</taxon>
        <taxon>Fungi</taxon>
        <taxon>Dikarya</taxon>
        <taxon>Ascomycota</taxon>
        <taxon>Pezizomycotina</taxon>
        <taxon>Eurotiomycetes</taxon>
        <taxon>Eurotiomycetidae</taxon>
        <taxon>Eurotiales</taxon>
        <taxon>Aspergillaceae</taxon>
        <taxon>Aspergillus</taxon>
        <taxon>Aspergillus subgen. Polypaecilum</taxon>
    </lineage>
</organism>
<reference evidence="3" key="1">
    <citation type="submission" date="2017-02" db="EMBL/GenBank/DDBJ databases">
        <authorList>
            <person name="Tafer H."/>
            <person name="Lopandic K."/>
        </authorList>
    </citation>
    <scope>NUCLEOTIDE SEQUENCE [LARGE SCALE GENOMIC DNA]</scope>
    <source>
        <strain evidence="3">CBS 366.77</strain>
    </source>
</reference>
<dbReference type="AlphaFoldDB" id="A0A3A2ZJR4"/>
<feature type="compositionally biased region" description="Basic residues" evidence="1">
    <location>
        <begin position="118"/>
        <end position="127"/>
    </location>
</feature>
<gene>
    <name evidence="2" type="ORF">PHISCL_10252</name>
</gene>
<comment type="caution">
    <text evidence="2">The sequence shown here is derived from an EMBL/GenBank/DDBJ whole genome shotgun (WGS) entry which is preliminary data.</text>
</comment>
<feature type="compositionally biased region" description="Basic and acidic residues" evidence="1">
    <location>
        <begin position="96"/>
        <end position="117"/>
    </location>
</feature>
<dbReference type="GO" id="GO:0007059">
    <property type="term" value="P:chromosome segregation"/>
    <property type="evidence" value="ECO:0007669"/>
    <property type="project" value="InterPro"/>
</dbReference>
<keyword evidence="3" id="KW-1185">Reference proteome</keyword>
<feature type="non-terminal residue" evidence="2">
    <location>
        <position position="1"/>
    </location>
</feature>
<dbReference type="OrthoDB" id="3364649at2759"/>
<name>A0A3A2ZJR4_9EURO</name>
<dbReference type="GO" id="GO:0000444">
    <property type="term" value="C:MIS12/MIND type complex"/>
    <property type="evidence" value="ECO:0007669"/>
    <property type="project" value="InterPro"/>
</dbReference>
<feature type="region of interest" description="Disordered" evidence="1">
    <location>
        <begin position="1"/>
        <end position="197"/>
    </location>
</feature>
<evidence type="ECO:0000313" key="2">
    <source>
        <dbReference type="EMBL" id="RJE17411.1"/>
    </source>
</evidence>
<dbReference type="InterPro" id="IPR013218">
    <property type="entry name" value="Dsn1/Mis13"/>
</dbReference>